<evidence type="ECO:0000256" key="13">
    <source>
        <dbReference type="ARBA" id="ARBA00035100"/>
    </source>
</evidence>
<dbReference type="CDD" id="cd00088">
    <property type="entry name" value="HPT"/>
    <property type="match status" value="1"/>
</dbReference>
<dbReference type="Gene3D" id="3.30.565.10">
    <property type="entry name" value="Histidine kinase-like ATPase, C-terminal domain"/>
    <property type="match status" value="1"/>
</dbReference>
<dbReference type="InterPro" id="IPR003594">
    <property type="entry name" value="HATPase_dom"/>
</dbReference>
<protein>
    <recommendedName>
        <fullName evidence="4">Chemotaxis protein CheA</fullName>
        <ecNumber evidence="3">2.7.13.3</ecNumber>
    </recommendedName>
</protein>
<dbReference type="FunFam" id="3.30.565.10:FF:000016">
    <property type="entry name" value="Chemotaxis protein CheA, putative"/>
    <property type="match status" value="1"/>
</dbReference>
<dbReference type="InterPro" id="IPR036061">
    <property type="entry name" value="CheW-like_dom_sf"/>
</dbReference>
<organism evidence="19 20">
    <name type="scientific">Anaerocolumna cellulosilytica</name>
    <dbReference type="NCBI Taxonomy" id="433286"/>
    <lineage>
        <taxon>Bacteria</taxon>
        <taxon>Bacillati</taxon>
        <taxon>Bacillota</taxon>
        <taxon>Clostridia</taxon>
        <taxon>Lachnospirales</taxon>
        <taxon>Lachnospiraceae</taxon>
        <taxon>Anaerocolumna</taxon>
    </lineage>
</organism>
<dbReference type="Pfam" id="PF02518">
    <property type="entry name" value="HATPase_c"/>
    <property type="match status" value="1"/>
</dbReference>
<evidence type="ECO:0000259" key="16">
    <source>
        <dbReference type="PROSITE" id="PS50109"/>
    </source>
</evidence>
<keyword evidence="5" id="KW-0963">Cytoplasm</keyword>
<feature type="region of interest" description="Disordered" evidence="15">
    <location>
        <begin position="290"/>
        <end position="311"/>
    </location>
</feature>
<dbReference type="InterPro" id="IPR004358">
    <property type="entry name" value="Sig_transdc_His_kin-like_C"/>
</dbReference>
<proteinExistence type="predicted"/>
<dbReference type="SUPFAM" id="SSF47226">
    <property type="entry name" value="Histidine-containing phosphotransfer domain, HPT domain"/>
    <property type="match status" value="1"/>
</dbReference>
<evidence type="ECO:0000256" key="3">
    <source>
        <dbReference type="ARBA" id="ARBA00012438"/>
    </source>
</evidence>
<dbReference type="SUPFAM" id="SSF47384">
    <property type="entry name" value="Homodimeric domain of signal transducing histidine kinase"/>
    <property type="match status" value="1"/>
</dbReference>
<keyword evidence="9" id="KW-0547">Nucleotide-binding</keyword>
<dbReference type="EMBL" id="AP023367">
    <property type="protein sequence ID" value="BCJ95606.1"/>
    <property type="molecule type" value="Genomic_DNA"/>
</dbReference>
<dbReference type="EC" id="2.7.13.3" evidence="3"/>
<evidence type="ECO:0000256" key="8">
    <source>
        <dbReference type="ARBA" id="ARBA00022679"/>
    </source>
</evidence>
<dbReference type="InterPro" id="IPR010808">
    <property type="entry name" value="CheA_P2-bd"/>
</dbReference>
<dbReference type="GO" id="GO:0005524">
    <property type="term" value="F:ATP binding"/>
    <property type="evidence" value="ECO:0007669"/>
    <property type="project" value="UniProtKB-KW"/>
</dbReference>
<evidence type="ECO:0000256" key="6">
    <source>
        <dbReference type="ARBA" id="ARBA00022500"/>
    </source>
</evidence>
<dbReference type="PROSITE" id="PS50109">
    <property type="entry name" value="HIS_KIN"/>
    <property type="match status" value="1"/>
</dbReference>
<dbReference type="InterPro" id="IPR036097">
    <property type="entry name" value="HisK_dim/P_sf"/>
</dbReference>
<dbReference type="GO" id="GO:0006935">
    <property type="term" value="P:chemotaxis"/>
    <property type="evidence" value="ECO:0007669"/>
    <property type="project" value="UniProtKB-KW"/>
</dbReference>
<feature type="domain" description="Histidine kinase" evidence="16">
    <location>
        <begin position="361"/>
        <end position="565"/>
    </location>
</feature>
<dbReference type="SUPFAM" id="SSF55874">
    <property type="entry name" value="ATPase domain of HSP90 chaperone/DNA topoisomerase II/histidine kinase"/>
    <property type="match status" value="1"/>
</dbReference>
<dbReference type="InterPro" id="IPR035891">
    <property type="entry name" value="CheY-binding_CheA"/>
</dbReference>
<dbReference type="CDD" id="cd16916">
    <property type="entry name" value="HATPase_CheA-like"/>
    <property type="match status" value="1"/>
</dbReference>
<dbReference type="Pfam" id="PF01584">
    <property type="entry name" value="CheW"/>
    <property type="match status" value="1"/>
</dbReference>
<dbReference type="PRINTS" id="PR00344">
    <property type="entry name" value="BCTRLSENSOR"/>
</dbReference>
<dbReference type="PROSITE" id="PS50894">
    <property type="entry name" value="HPT"/>
    <property type="match status" value="1"/>
</dbReference>
<dbReference type="GO" id="GO:0005737">
    <property type="term" value="C:cytoplasm"/>
    <property type="evidence" value="ECO:0007669"/>
    <property type="project" value="UniProtKB-SubCell"/>
</dbReference>
<keyword evidence="11" id="KW-0067">ATP-binding</keyword>
<reference evidence="19 20" key="1">
    <citation type="journal article" date="2016" name="Int. J. Syst. Evol. Microbiol.">
        <title>Descriptions of Anaerotaenia torta gen. nov., sp. nov. and Anaerocolumna cellulosilytica gen. nov., sp. nov. isolated from a methanogenic reactor of cattle waste.</title>
        <authorList>
            <person name="Uek A."/>
            <person name="Ohtaki Y."/>
            <person name="Kaku N."/>
            <person name="Ueki K."/>
        </authorList>
    </citation>
    <scope>NUCLEOTIDE SEQUENCE [LARGE SCALE GENOMIC DNA]</scope>
    <source>
        <strain evidence="19 20">SN021</strain>
    </source>
</reference>
<dbReference type="SUPFAM" id="SSF50341">
    <property type="entry name" value="CheW-like"/>
    <property type="match status" value="1"/>
</dbReference>
<dbReference type="InterPro" id="IPR004105">
    <property type="entry name" value="CheA-like_dim"/>
</dbReference>
<sequence length="704" mass="79627">MSMENTNDSMLDVFLFETEQLIGQLEECILNSERAGGYSEDSVHEIFRIMHTIKGSASMMMYQNIASLAHAMEDLFYYIRDEKPVDLSYIVLTDLILEGIDYIKVEVEKIKNEDDLDGNFSELIHRIEAYLNELKDMTKLKTDCNTENTESSCEGNYYSNDAEEESRGIYQSIIFFEEGCEMENIRAFGLIHHLKPKVNEMFFLPEDIIENDKCTEVIRKDGLQLYFKTWLEEAEVYEFFYQTAFVKMVELNKIEDSIDLYKLYCQNTGKQEVSGNVNLTIEYEEAAKEEQDGKQTLRRENKERTDKESRPANVQQSIISVNVAKLDKLMDLVGEMVIAEAMVVQNSDLKGLVLDNFYKAARQLNKITDEIQDTVMSIRMVPLAATFHKMQRVVRDMCKKLGKEVTLSIQGEDTEVDKNIIEHISDPLMHLVRNALDHGIELPEERMAKGKEAAGTLTLEAKNAGSDVVVIVRDDGKGLSREKIIGKAKENGLLVKGEAEYTDKEVYGLIFLPGFSTKEKVSEFSGRGVGMDVVVKNIEVVGGSVSVDSSADKGSAITLKIPLTLAIIDGMNIKVGEACYTLPTISVKEFFRPMEKDIITDPQGNEIIMVRGQCYPILRLYEVFKVNNAHKSYEEGVIIMIEQEEKTVCIFADELLGQQQVVVKALPEYIRRIRKINGLSGCTLLGDGNISLILDIAGIVNNYF</sequence>
<keyword evidence="8" id="KW-0808">Transferase</keyword>
<keyword evidence="20" id="KW-1185">Reference proteome</keyword>
<feature type="domain" description="CheW-like" evidence="17">
    <location>
        <begin position="567"/>
        <end position="704"/>
    </location>
</feature>
<keyword evidence="10" id="KW-0418">Kinase</keyword>
<dbReference type="PANTHER" id="PTHR43395:SF10">
    <property type="entry name" value="CHEMOTAXIS PROTEIN CHEA"/>
    <property type="match status" value="1"/>
</dbReference>
<dbReference type="PROSITE" id="PS50851">
    <property type="entry name" value="CHEW"/>
    <property type="match status" value="1"/>
</dbReference>
<evidence type="ECO:0000256" key="10">
    <source>
        <dbReference type="ARBA" id="ARBA00022777"/>
    </source>
</evidence>
<dbReference type="InterPro" id="IPR036890">
    <property type="entry name" value="HATPase_C_sf"/>
</dbReference>
<evidence type="ECO:0000256" key="11">
    <source>
        <dbReference type="ARBA" id="ARBA00022840"/>
    </source>
</evidence>
<dbReference type="Pfam" id="PF01627">
    <property type="entry name" value="Hpt"/>
    <property type="match status" value="1"/>
</dbReference>
<dbReference type="InterPro" id="IPR036641">
    <property type="entry name" value="HPT_dom_sf"/>
</dbReference>
<feature type="domain" description="HPt" evidence="18">
    <location>
        <begin position="3"/>
        <end position="110"/>
    </location>
</feature>
<evidence type="ECO:0000256" key="2">
    <source>
        <dbReference type="ARBA" id="ARBA00004496"/>
    </source>
</evidence>
<dbReference type="Gene3D" id="2.30.30.40">
    <property type="entry name" value="SH3 Domains"/>
    <property type="match status" value="1"/>
</dbReference>
<dbReference type="SMART" id="SM01231">
    <property type="entry name" value="H-kinase_dim"/>
    <property type="match status" value="1"/>
</dbReference>
<evidence type="ECO:0000259" key="17">
    <source>
        <dbReference type="PROSITE" id="PS50851"/>
    </source>
</evidence>
<evidence type="ECO:0000313" key="19">
    <source>
        <dbReference type="EMBL" id="BCJ95606.1"/>
    </source>
</evidence>
<dbReference type="Pfam" id="PF07194">
    <property type="entry name" value="P2"/>
    <property type="match status" value="1"/>
</dbReference>
<dbReference type="Gene3D" id="1.10.287.560">
    <property type="entry name" value="Histidine kinase CheA-like, homodimeric domain"/>
    <property type="match status" value="1"/>
</dbReference>
<keyword evidence="6" id="KW-0145">Chemotaxis</keyword>
<dbReference type="CDD" id="cd00731">
    <property type="entry name" value="CheA_reg"/>
    <property type="match status" value="1"/>
</dbReference>
<dbReference type="SMART" id="SM00073">
    <property type="entry name" value="HPT"/>
    <property type="match status" value="1"/>
</dbReference>
<keyword evidence="7 14" id="KW-0597">Phosphoprotein</keyword>
<dbReference type="SMART" id="SM00387">
    <property type="entry name" value="HATPase_c"/>
    <property type="match status" value="1"/>
</dbReference>
<dbReference type="PANTHER" id="PTHR43395">
    <property type="entry name" value="SENSOR HISTIDINE KINASE CHEA"/>
    <property type="match status" value="1"/>
</dbReference>
<dbReference type="SMART" id="SM00260">
    <property type="entry name" value="CheW"/>
    <property type="match status" value="1"/>
</dbReference>
<dbReference type="Pfam" id="PF02895">
    <property type="entry name" value="H-kinase_dim"/>
    <property type="match status" value="1"/>
</dbReference>
<feature type="compositionally biased region" description="Basic and acidic residues" evidence="15">
    <location>
        <begin position="290"/>
        <end position="310"/>
    </location>
</feature>
<dbReference type="InterPro" id="IPR051315">
    <property type="entry name" value="Bact_Chemotaxis_CheA"/>
</dbReference>
<dbReference type="Gene3D" id="1.20.120.160">
    <property type="entry name" value="HPT domain"/>
    <property type="match status" value="1"/>
</dbReference>
<feature type="modified residue" description="Phosphohistidine" evidence="14">
    <location>
        <position position="51"/>
    </location>
</feature>
<evidence type="ECO:0000256" key="15">
    <source>
        <dbReference type="SAM" id="MobiDB-lite"/>
    </source>
</evidence>
<evidence type="ECO:0000256" key="7">
    <source>
        <dbReference type="ARBA" id="ARBA00022553"/>
    </source>
</evidence>
<dbReference type="InterPro" id="IPR037006">
    <property type="entry name" value="CheA-like_homodim_sf"/>
</dbReference>
<evidence type="ECO:0000256" key="12">
    <source>
        <dbReference type="ARBA" id="ARBA00023012"/>
    </source>
</evidence>
<evidence type="ECO:0000256" key="4">
    <source>
        <dbReference type="ARBA" id="ARBA00021495"/>
    </source>
</evidence>
<keyword evidence="12" id="KW-0902">Two-component regulatory system</keyword>
<dbReference type="Proteomes" id="UP000515561">
    <property type="component" value="Chromosome"/>
</dbReference>
<dbReference type="GO" id="GO:0000155">
    <property type="term" value="F:phosphorelay sensor kinase activity"/>
    <property type="evidence" value="ECO:0007669"/>
    <property type="project" value="InterPro"/>
</dbReference>
<comment type="subcellular location">
    <subcellularLocation>
        <location evidence="2">Cytoplasm</location>
    </subcellularLocation>
</comment>
<dbReference type="SUPFAM" id="SSF55052">
    <property type="entry name" value="CheY-binding domain of CheA"/>
    <property type="match status" value="1"/>
</dbReference>
<name>A0A6S6R0M5_9FIRM</name>
<dbReference type="InterPro" id="IPR005467">
    <property type="entry name" value="His_kinase_dom"/>
</dbReference>
<dbReference type="AlphaFoldDB" id="A0A6S6R0M5"/>
<evidence type="ECO:0000256" key="5">
    <source>
        <dbReference type="ARBA" id="ARBA00022490"/>
    </source>
</evidence>
<gene>
    <name evidence="19" type="primary">cheA_2</name>
    <name evidence="19" type="ORF">acsn021_31750</name>
</gene>
<evidence type="ECO:0000259" key="18">
    <source>
        <dbReference type="PROSITE" id="PS50894"/>
    </source>
</evidence>
<dbReference type="InterPro" id="IPR008207">
    <property type="entry name" value="Sig_transdc_His_kin_Hpt_dom"/>
</dbReference>
<comment type="catalytic activity">
    <reaction evidence="1">
        <text>ATP + protein L-histidine = ADP + protein N-phospho-L-histidine.</text>
        <dbReference type="EC" id="2.7.13.3"/>
    </reaction>
</comment>
<accession>A0A6S6R0M5</accession>
<comment type="function">
    <text evidence="13">Involved in the transmission of sensory signals from the chemoreceptors to the flagellar motors. CheA is autophosphorylated; it can transfer its phosphate group to either CheB or CheY.</text>
</comment>
<dbReference type="KEGG" id="acel:acsn021_31750"/>
<evidence type="ECO:0000256" key="1">
    <source>
        <dbReference type="ARBA" id="ARBA00000085"/>
    </source>
</evidence>
<evidence type="ECO:0000313" key="20">
    <source>
        <dbReference type="Proteomes" id="UP000515561"/>
    </source>
</evidence>
<evidence type="ECO:0000256" key="14">
    <source>
        <dbReference type="PROSITE-ProRule" id="PRU00110"/>
    </source>
</evidence>
<dbReference type="InterPro" id="IPR002545">
    <property type="entry name" value="CheW-lke_dom"/>
</dbReference>
<evidence type="ECO:0000256" key="9">
    <source>
        <dbReference type="ARBA" id="ARBA00022741"/>
    </source>
</evidence>